<organism evidence="3 4">
    <name type="scientific">Batillaria attramentaria</name>
    <dbReference type="NCBI Taxonomy" id="370345"/>
    <lineage>
        <taxon>Eukaryota</taxon>
        <taxon>Metazoa</taxon>
        <taxon>Spiralia</taxon>
        <taxon>Lophotrochozoa</taxon>
        <taxon>Mollusca</taxon>
        <taxon>Gastropoda</taxon>
        <taxon>Caenogastropoda</taxon>
        <taxon>Sorbeoconcha</taxon>
        <taxon>Cerithioidea</taxon>
        <taxon>Batillariidae</taxon>
        <taxon>Batillaria</taxon>
    </lineage>
</organism>
<dbReference type="Proteomes" id="UP001519460">
    <property type="component" value="Unassembled WGS sequence"/>
</dbReference>
<dbReference type="SUPFAM" id="SSF50978">
    <property type="entry name" value="WD40 repeat-like"/>
    <property type="match status" value="1"/>
</dbReference>
<dbReference type="Pfam" id="PF00400">
    <property type="entry name" value="WD40"/>
    <property type="match status" value="1"/>
</dbReference>
<dbReference type="EMBL" id="JACVVK020000414">
    <property type="protein sequence ID" value="KAK7475123.1"/>
    <property type="molecule type" value="Genomic_DNA"/>
</dbReference>
<evidence type="ECO:0000256" key="2">
    <source>
        <dbReference type="SAM" id="SignalP"/>
    </source>
</evidence>
<dbReference type="InterPro" id="IPR036322">
    <property type="entry name" value="WD40_repeat_dom_sf"/>
</dbReference>
<evidence type="ECO:0000313" key="4">
    <source>
        <dbReference type="Proteomes" id="UP001519460"/>
    </source>
</evidence>
<evidence type="ECO:0008006" key="5">
    <source>
        <dbReference type="Google" id="ProtNLM"/>
    </source>
</evidence>
<name>A0ABD0JK62_9CAEN</name>
<keyword evidence="2" id="KW-0732">Signal</keyword>
<feature type="signal peptide" evidence="2">
    <location>
        <begin position="1"/>
        <end position="21"/>
    </location>
</feature>
<feature type="region of interest" description="Disordered" evidence="1">
    <location>
        <begin position="435"/>
        <end position="483"/>
    </location>
</feature>
<dbReference type="Gene3D" id="2.130.10.10">
    <property type="entry name" value="YVTN repeat-like/Quinoprotein amine dehydrogenase"/>
    <property type="match status" value="1"/>
</dbReference>
<feature type="compositionally biased region" description="Basic residues" evidence="1">
    <location>
        <begin position="441"/>
        <end position="458"/>
    </location>
</feature>
<dbReference type="PANTHER" id="PTHR13950:SF9">
    <property type="entry name" value="RABCONNECTIN-3A"/>
    <property type="match status" value="1"/>
</dbReference>
<feature type="region of interest" description="Disordered" evidence="1">
    <location>
        <begin position="690"/>
        <end position="717"/>
    </location>
</feature>
<feature type="compositionally biased region" description="Low complexity" evidence="1">
    <location>
        <begin position="819"/>
        <end position="829"/>
    </location>
</feature>
<feature type="region of interest" description="Disordered" evidence="1">
    <location>
        <begin position="812"/>
        <end position="834"/>
    </location>
</feature>
<comment type="caution">
    <text evidence="3">The sequence shown here is derived from an EMBL/GenBank/DDBJ whole genome shotgun (WGS) entry which is preliminary data.</text>
</comment>
<gene>
    <name evidence="3" type="ORF">BaRGS_00033615</name>
</gene>
<dbReference type="InterPro" id="IPR052208">
    <property type="entry name" value="DmX-like/RAVE_component"/>
</dbReference>
<dbReference type="AlphaFoldDB" id="A0ABD0JK62"/>
<feature type="compositionally biased region" description="Polar residues" evidence="1">
    <location>
        <begin position="466"/>
        <end position="479"/>
    </location>
</feature>
<dbReference type="InterPro" id="IPR015943">
    <property type="entry name" value="WD40/YVTN_repeat-like_dom_sf"/>
</dbReference>
<protein>
    <recommendedName>
        <fullName evidence="5">DmX-like protein 2</fullName>
    </recommendedName>
</protein>
<dbReference type="SMART" id="SM00320">
    <property type="entry name" value="WD40"/>
    <property type="match status" value="5"/>
</dbReference>
<evidence type="ECO:0000256" key="1">
    <source>
        <dbReference type="SAM" id="MobiDB-lite"/>
    </source>
</evidence>
<sequence>MKTGVLCRAISFRLLQAYAAGCNIVILAGNFERVQIIPGVAHGNIKVTCIDCSTDTGKIAASYGKKVYIFEPTPTINETSHKLDYRWYKTAEIETECYVNSLSWNMEGSKLLTGGELIQIWQLVQKSKPGPGDGEADDSGSRRVHFHLGDNVSMADPDDEALNQRLSFALDPMHHDLIHDPGIWECVWKCRPPTPVYHLQFSPDGFLFASAGKADRLVKIWYEDQKVQQGLMRSDSISPRKDVLHYSFIYISHPRAVTGFTWRKTSKYMPRGAVANMLVSSCLDNVSRIWVETILPDDGLVDLEQFDPNMSHDPKHHTHRHKKRFIQRLKTIRHAIHKRRKPKYGPETVMSAANLNAAASVHDFHRFAIHHNGVSPVLHFHLAGSINPETDIPLLPMTGSHEARHNFRLHWLDNKELQFTMEAEKLLQELHTKLMHDENHAKKRKNKLFKRKKGSTKAHHADKQLGSHTDSQASLSSGQDSEEHIVGEISPSILERLDHNIELLLKEWQSSSDMLFSIHPVDGSFLVWLVEYLDETLPFTFRQAQVSFSSRLPHAIPIPDASTMACNLLLYCNYSRMDIKSAMRISEGEMLAGGGEAEGEGGDDANIHRGPGAKIALGGGVNADNMLIPNVLLVSKHHNGSLNQWQVSFTETSKFQTVVSVAHSSRVCGHRFRANAATCHPVLPLLLTTSHHNLPDSDATPEREPTPDENEDKTEQENTGSFAFCSELILWQVNPVGPLSKAGGLMELARINSPSASAFTSLAWVPTLLPSTSLGSCSNSPSALFVASDGDSLRLYQAVIDARALLTDSRSGRRDDASHTFSFSSTSSSYCPEPASPIKPLSEMFNLVSLQSSARPGCIMELEAINDASADWQNIQLVACVPRGRW</sequence>
<reference evidence="3 4" key="1">
    <citation type="journal article" date="2023" name="Sci. Data">
        <title>Genome assembly of the Korean intertidal mud-creeper Batillaria attramentaria.</title>
        <authorList>
            <person name="Patra A.K."/>
            <person name="Ho P.T."/>
            <person name="Jun S."/>
            <person name="Lee S.J."/>
            <person name="Kim Y."/>
            <person name="Won Y.J."/>
        </authorList>
    </citation>
    <scope>NUCLEOTIDE SEQUENCE [LARGE SCALE GENOMIC DNA]</scope>
    <source>
        <strain evidence="3">Wonlab-2016</strain>
    </source>
</reference>
<keyword evidence="4" id="KW-1185">Reference proteome</keyword>
<feature type="chain" id="PRO_5044869990" description="DmX-like protein 2" evidence="2">
    <location>
        <begin position="22"/>
        <end position="886"/>
    </location>
</feature>
<dbReference type="PANTHER" id="PTHR13950">
    <property type="entry name" value="RABCONNECTIN-RELATED"/>
    <property type="match status" value="1"/>
</dbReference>
<accession>A0ABD0JK62</accession>
<dbReference type="InterPro" id="IPR001680">
    <property type="entry name" value="WD40_rpt"/>
</dbReference>
<evidence type="ECO:0000313" key="3">
    <source>
        <dbReference type="EMBL" id="KAK7475123.1"/>
    </source>
</evidence>
<proteinExistence type="predicted"/>